<gene>
    <name evidence="1" type="ORF">M440DRAFT_363366</name>
</gene>
<reference evidence="1 2" key="1">
    <citation type="submission" date="2016-07" db="EMBL/GenBank/DDBJ databases">
        <title>Multiple horizontal gene transfer events from other fungi enriched the ability of initially mycotrophic Trichoderma (Ascomycota) to feed on dead plant biomass.</title>
        <authorList>
            <consortium name="DOE Joint Genome Institute"/>
            <person name="Aerts A."/>
            <person name="Atanasova L."/>
            <person name="Chenthamara K."/>
            <person name="Zhang J."/>
            <person name="Grujic M."/>
            <person name="Henrissat B."/>
            <person name="Kuo A."/>
            <person name="Salamov A."/>
            <person name="Lipzen A."/>
            <person name="Labutti K."/>
            <person name="Barry K."/>
            <person name="Miao Y."/>
            <person name="Rahimi M.J."/>
            <person name="Shen Q."/>
            <person name="Grigoriev I.V."/>
            <person name="Kubicek C.P."/>
            <person name="Druzhinina I.S."/>
        </authorList>
    </citation>
    <scope>NUCLEOTIDE SEQUENCE [LARGE SCALE GENOMIC DNA]</scope>
    <source>
        <strain evidence="1 2">ATCC 18648</strain>
    </source>
</reference>
<evidence type="ECO:0000313" key="1">
    <source>
        <dbReference type="EMBL" id="PTB75937.1"/>
    </source>
</evidence>
<dbReference type="EMBL" id="KZ679133">
    <property type="protein sequence ID" value="PTB75937.1"/>
    <property type="molecule type" value="Genomic_DNA"/>
</dbReference>
<dbReference type="AlphaFoldDB" id="A0A2T4C2Z6"/>
<accession>A0A2T4C2Z6</accession>
<proteinExistence type="predicted"/>
<dbReference type="PROSITE" id="PS51257">
    <property type="entry name" value="PROKAR_LIPOPROTEIN"/>
    <property type="match status" value="1"/>
</dbReference>
<keyword evidence="2" id="KW-1185">Reference proteome</keyword>
<organism evidence="1 2">
    <name type="scientific">Trichoderma longibrachiatum ATCC 18648</name>
    <dbReference type="NCBI Taxonomy" id="983965"/>
    <lineage>
        <taxon>Eukaryota</taxon>
        <taxon>Fungi</taxon>
        <taxon>Dikarya</taxon>
        <taxon>Ascomycota</taxon>
        <taxon>Pezizomycotina</taxon>
        <taxon>Sordariomycetes</taxon>
        <taxon>Hypocreomycetidae</taxon>
        <taxon>Hypocreales</taxon>
        <taxon>Hypocreaceae</taxon>
        <taxon>Trichoderma</taxon>
    </lineage>
</organism>
<evidence type="ECO:0000313" key="2">
    <source>
        <dbReference type="Proteomes" id="UP000240760"/>
    </source>
</evidence>
<sequence>MEGSERVLLSPFVLLLSACSWHVQVCWRVVGTGATQSFSRVGQSMQCCFDCIACYIVLLSAVSGQQAPEAAHGVS</sequence>
<dbReference type="Proteomes" id="UP000240760">
    <property type="component" value="Unassembled WGS sequence"/>
</dbReference>
<name>A0A2T4C2Z6_TRILO</name>
<protein>
    <submittedName>
        <fullName evidence="1">Uncharacterized protein</fullName>
    </submittedName>
</protein>